<name>A0A9W6TTF0_9STRA</name>
<keyword evidence="3" id="KW-1185">Reference proteome</keyword>
<accession>A0A9W6TTF0</accession>
<organism evidence="2 3">
    <name type="scientific">Phytophthora lilii</name>
    <dbReference type="NCBI Taxonomy" id="2077276"/>
    <lineage>
        <taxon>Eukaryota</taxon>
        <taxon>Sar</taxon>
        <taxon>Stramenopiles</taxon>
        <taxon>Oomycota</taxon>
        <taxon>Peronosporomycetes</taxon>
        <taxon>Peronosporales</taxon>
        <taxon>Peronosporaceae</taxon>
        <taxon>Phytophthora</taxon>
    </lineage>
</organism>
<evidence type="ECO:0000313" key="3">
    <source>
        <dbReference type="Proteomes" id="UP001165083"/>
    </source>
</evidence>
<protein>
    <submittedName>
        <fullName evidence="2">Unnamed protein product</fullName>
    </submittedName>
</protein>
<proteinExistence type="predicted"/>
<evidence type="ECO:0000256" key="1">
    <source>
        <dbReference type="SAM" id="MobiDB-lite"/>
    </source>
</evidence>
<dbReference type="AlphaFoldDB" id="A0A9W6TTF0"/>
<dbReference type="OrthoDB" id="125374at2759"/>
<dbReference type="EMBL" id="BSXW01000329">
    <property type="protein sequence ID" value="GMF18887.1"/>
    <property type="molecule type" value="Genomic_DNA"/>
</dbReference>
<dbReference type="Proteomes" id="UP001165083">
    <property type="component" value="Unassembled WGS sequence"/>
</dbReference>
<feature type="compositionally biased region" description="Basic residues" evidence="1">
    <location>
        <begin position="25"/>
        <end position="34"/>
    </location>
</feature>
<sequence>MSTDRYEAPSVDAPSEPDAVSPAPVKKRRKKRSQRQQLEAPVGTDSREAISQQTVESQAVEEEEGGALVGLDAEETRNLEQHQSLLSGYSEQEAARVHQKLVLACVLNDVQADFVEDEALMEAFAVARPGLPRLSAEHAKSTVLQELADDATKKMKGELAQCEVLTLVHRHFKKQGATPSRWCNQWTGVDEHRKVVPLKESYREVELSSSLPADEDYCRYCASREELDTVASTYRLSLGSEAVFCLCSECPLMYQQLRLKQQAVLSSPAQDADSASAITANSQILLSTCLLRQSLVLRKELLNTFPAVVDLLNKAIFLGHSLSKITPLRSQLKSLLPSSNWDAVPRLVKRMVYLEEDIRRYQAKVSVPAEEVSSFWNKLRVVDKLLTPFNWMLALSEAKETTSGQYMVLWIWVLAIVESTISELLPDEDKEDFMSAVMSLIGRTVDTHELVCMLLDPRVAGAGLSISGKRRVKSLVVQVAERVFPSEGYSGGPARSQLLTQLGDYVEKSESFADVVAWEMSAGRPAKLFWNDFVEDAPHLARVARAVISVAPCAQTATASLNSLLPTKESVWEQTFAVRQLKFLAQQKQNRHDCGVGQYRSLLFPPAPNVQGSVSDGALSAEVDKVLRATSAPRWSASVESEVDASVTHQLSLMLKVGGDSETEGEGEQAPSTPTAVTAGASSVGASWFAFHSPADRQALERAVKNFLPCPVEGTAII</sequence>
<comment type="caution">
    <text evidence="2">The sequence shown here is derived from an EMBL/GenBank/DDBJ whole genome shotgun (WGS) entry which is preliminary data.</text>
</comment>
<feature type="region of interest" description="Disordered" evidence="1">
    <location>
        <begin position="1"/>
        <end position="65"/>
    </location>
</feature>
<evidence type="ECO:0000313" key="2">
    <source>
        <dbReference type="EMBL" id="GMF18887.1"/>
    </source>
</evidence>
<feature type="region of interest" description="Disordered" evidence="1">
    <location>
        <begin position="658"/>
        <end position="678"/>
    </location>
</feature>
<reference evidence="2" key="1">
    <citation type="submission" date="2023-04" db="EMBL/GenBank/DDBJ databases">
        <title>Phytophthora lilii NBRC 32176.</title>
        <authorList>
            <person name="Ichikawa N."/>
            <person name="Sato H."/>
            <person name="Tonouchi N."/>
        </authorList>
    </citation>
    <scope>NUCLEOTIDE SEQUENCE</scope>
    <source>
        <strain evidence="2">NBRC 32176</strain>
    </source>
</reference>
<gene>
    <name evidence="2" type="ORF">Plil01_000713300</name>
</gene>